<proteinExistence type="predicted"/>
<gene>
    <name evidence="1" type="ORF">A2812_02740</name>
</gene>
<sequence>MNIHVRPLFREILQIKIFLKSVHFTNKPQKEKIMNVRIEMGAQEVRKVLTDHFRKSIPGLSEIKLVKINYGNNEHCDLHMLTFEVTIQEQKEGE</sequence>
<reference evidence="1 2" key="1">
    <citation type="journal article" date="2016" name="Nat. Commun.">
        <title>Thousands of microbial genomes shed light on interconnected biogeochemical processes in an aquifer system.</title>
        <authorList>
            <person name="Anantharaman K."/>
            <person name="Brown C.T."/>
            <person name="Hug L.A."/>
            <person name="Sharon I."/>
            <person name="Castelle C.J."/>
            <person name="Probst A.J."/>
            <person name="Thomas B.C."/>
            <person name="Singh A."/>
            <person name="Wilkins M.J."/>
            <person name="Karaoz U."/>
            <person name="Brodie E.L."/>
            <person name="Williams K.H."/>
            <person name="Hubbard S.S."/>
            <person name="Banfield J.F."/>
        </authorList>
    </citation>
    <scope>NUCLEOTIDE SEQUENCE [LARGE SCALE GENOMIC DNA]</scope>
</reference>
<evidence type="ECO:0000313" key="2">
    <source>
        <dbReference type="Proteomes" id="UP000177190"/>
    </source>
</evidence>
<accession>A0A1G2HMI5</accession>
<name>A0A1G2HMI5_9BACT</name>
<dbReference type="AlphaFoldDB" id="A0A1G2HMI5"/>
<protein>
    <submittedName>
        <fullName evidence="1">Uncharacterized protein</fullName>
    </submittedName>
</protein>
<dbReference type="Proteomes" id="UP000177190">
    <property type="component" value="Unassembled WGS sequence"/>
</dbReference>
<dbReference type="EMBL" id="MHOM01000034">
    <property type="protein sequence ID" value="OGZ63480.1"/>
    <property type="molecule type" value="Genomic_DNA"/>
</dbReference>
<comment type="caution">
    <text evidence="1">The sequence shown here is derived from an EMBL/GenBank/DDBJ whole genome shotgun (WGS) entry which is preliminary data.</text>
</comment>
<evidence type="ECO:0000313" key="1">
    <source>
        <dbReference type="EMBL" id="OGZ63480.1"/>
    </source>
</evidence>
<organism evidence="1 2">
    <name type="scientific">Candidatus Staskawiczbacteria bacterium RIFCSPHIGHO2_01_FULL_36_16</name>
    <dbReference type="NCBI Taxonomy" id="1802200"/>
    <lineage>
        <taxon>Bacteria</taxon>
        <taxon>Candidatus Staskawicziibacteriota</taxon>
    </lineage>
</organism>